<dbReference type="SUPFAM" id="SSF53335">
    <property type="entry name" value="S-adenosyl-L-methionine-dependent methyltransferases"/>
    <property type="match status" value="1"/>
</dbReference>
<sequence>MPHIDNSDKYKPTIVETMRAVASSHQFEFSCTDSIGRLLRTLVGQITSGSILEIGTGYGVGAAWIISALSQDVSFYTVDILKKRIAVAKSYLEQSNVTFITGDWKEAALYGPYKFIFADVSSAKQGEADQLVELVEPGGIVLIDDLTPEEYWPVEWQGKPDALREYWLNHSHFEAQELRLSPREACIIATRNK</sequence>
<proteinExistence type="predicted"/>
<comment type="caution">
    <text evidence="1">The sequence shown here is derived from an EMBL/GenBank/DDBJ whole genome shotgun (WGS) entry which is preliminary data.</text>
</comment>
<dbReference type="PANTHER" id="PTHR43167">
    <property type="entry name" value="PUTATIVE (AFU_ORTHOLOGUE AFUA_6G01830)-RELATED"/>
    <property type="match status" value="1"/>
</dbReference>
<name>A0A4R4EGQ8_9BACL</name>
<dbReference type="Proteomes" id="UP000295418">
    <property type="component" value="Unassembled WGS sequence"/>
</dbReference>
<dbReference type="RefSeq" id="WP_132416931.1">
    <property type="nucleotide sequence ID" value="NZ_SKFG01000003.1"/>
</dbReference>
<evidence type="ECO:0008006" key="3">
    <source>
        <dbReference type="Google" id="ProtNLM"/>
    </source>
</evidence>
<dbReference type="EMBL" id="SKFG01000003">
    <property type="protein sequence ID" value="TCZ79274.1"/>
    <property type="molecule type" value="Genomic_DNA"/>
</dbReference>
<dbReference type="InterPro" id="IPR029063">
    <property type="entry name" value="SAM-dependent_MTases_sf"/>
</dbReference>
<dbReference type="OrthoDB" id="484536at2"/>
<keyword evidence="2" id="KW-1185">Reference proteome</keyword>
<dbReference type="CDD" id="cd02440">
    <property type="entry name" value="AdoMet_MTases"/>
    <property type="match status" value="1"/>
</dbReference>
<gene>
    <name evidence="1" type="ORF">E0485_05240</name>
</gene>
<accession>A0A4R4EGQ8</accession>
<dbReference type="Gene3D" id="3.40.50.150">
    <property type="entry name" value="Vaccinia Virus protein VP39"/>
    <property type="match status" value="1"/>
</dbReference>
<protein>
    <recommendedName>
        <fullName evidence="3">Methyltransferase domain-containing protein</fullName>
    </recommendedName>
</protein>
<evidence type="ECO:0000313" key="1">
    <source>
        <dbReference type="EMBL" id="TCZ79274.1"/>
    </source>
</evidence>
<reference evidence="1 2" key="1">
    <citation type="submission" date="2019-03" db="EMBL/GenBank/DDBJ databases">
        <authorList>
            <person name="Kim M.K.M."/>
        </authorList>
    </citation>
    <scope>NUCLEOTIDE SEQUENCE [LARGE SCALE GENOMIC DNA]</scope>
    <source>
        <strain evidence="1 2">18JY21-1</strain>
    </source>
</reference>
<evidence type="ECO:0000313" key="2">
    <source>
        <dbReference type="Proteomes" id="UP000295418"/>
    </source>
</evidence>
<dbReference type="AlphaFoldDB" id="A0A4R4EGQ8"/>
<organism evidence="1 2">
    <name type="scientific">Paenibacillus albiflavus</name>
    <dbReference type="NCBI Taxonomy" id="2545760"/>
    <lineage>
        <taxon>Bacteria</taxon>
        <taxon>Bacillati</taxon>
        <taxon>Bacillota</taxon>
        <taxon>Bacilli</taxon>
        <taxon>Bacillales</taxon>
        <taxon>Paenibacillaceae</taxon>
        <taxon>Paenibacillus</taxon>
    </lineage>
</organism>
<dbReference type="PANTHER" id="PTHR43167:SF1">
    <property type="entry name" value="PUTATIVE (AFU_ORTHOLOGUE AFUA_6G01830)-RELATED"/>
    <property type="match status" value="1"/>
</dbReference>
<dbReference type="Pfam" id="PF13578">
    <property type="entry name" value="Methyltransf_24"/>
    <property type="match status" value="1"/>
</dbReference>